<dbReference type="SUPFAM" id="SSF50370">
    <property type="entry name" value="Ricin B-like lectins"/>
    <property type="match status" value="1"/>
</dbReference>
<name>A0A4Q9LR99_9MICR</name>
<dbReference type="EMBL" id="PIXR01000002">
    <property type="protein sequence ID" value="TBU10026.1"/>
    <property type="molecule type" value="Genomic_DNA"/>
</dbReference>
<dbReference type="Proteomes" id="UP000293045">
    <property type="component" value="Unassembled WGS sequence"/>
</dbReference>
<dbReference type="VEuPathDB" id="MicrosporidiaDB:CWI36_0051p0040"/>
<feature type="signal peptide" evidence="1">
    <location>
        <begin position="1"/>
        <end position="20"/>
    </location>
</feature>
<accession>A0A4Q9LR99</accession>
<proteinExistence type="predicted"/>
<dbReference type="VEuPathDB" id="MicrosporidiaDB:CWI39_0002p0040"/>
<evidence type="ECO:0000256" key="1">
    <source>
        <dbReference type="SAM" id="SignalP"/>
    </source>
</evidence>
<sequence length="163" mass="18716">MILLFILNVSCSLHLVKVFGHDLYLCVENGILLTLCKKNNARPIFLEQYGLNSSEMVIHLAGSEKVFDIPENGNYIATFPESGSSSQLFHIRFIPLHKFKIMSYGMCLEYDLKCDCVMPKECSNKNLQYYEVEPTEIFGFELPDKFKGRPIIYYSSLSYLKSS</sequence>
<dbReference type="AlphaFoldDB" id="A0A4Q9LR99"/>
<dbReference type="VEuPathDB" id="MicrosporidiaDB:CWI39_0001p0030"/>
<evidence type="ECO:0000313" key="2">
    <source>
        <dbReference type="EMBL" id="TBU10026.1"/>
    </source>
</evidence>
<evidence type="ECO:0000313" key="3">
    <source>
        <dbReference type="EMBL" id="TBU10035.1"/>
    </source>
</evidence>
<gene>
    <name evidence="3" type="ORF">CWI39_0001p0030</name>
    <name evidence="2" type="ORF">CWI39_0002p0040</name>
</gene>
<protein>
    <submittedName>
        <fullName evidence="3">Uncharacterized protein</fullName>
    </submittedName>
</protein>
<feature type="chain" id="PRO_5033830393" evidence="1">
    <location>
        <begin position="21"/>
        <end position="163"/>
    </location>
</feature>
<comment type="caution">
    <text evidence="3">The sequence shown here is derived from an EMBL/GenBank/DDBJ whole genome shotgun (WGS) entry which is preliminary data.</text>
</comment>
<reference evidence="3 4" key="1">
    <citation type="submission" date="2017-12" db="EMBL/GenBank/DDBJ databases">
        <authorList>
            <person name="Pombert J.-F."/>
            <person name="Haag K.L."/>
            <person name="Ebert D."/>
        </authorList>
    </citation>
    <scope>NUCLEOTIDE SEQUENCE [LARGE SCALE GENOMIC DNA]</scope>
    <source>
        <strain evidence="3">IL-BN-2</strain>
    </source>
</reference>
<dbReference type="EMBL" id="PIXR01000001">
    <property type="protein sequence ID" value="TBU10035.1"/>
    <property type="molecule type" value="Genomic_DNA"/>
</dbReference>
<evidence type="ECO:0000313" key="4">
    <source>
        <dbReference type="Proteomes" id="UP000293045"/>
    </source>
</evidence>
<keyword evidence="1" id="KW-0732">Signal</keyword>
<dbReference type="InterPro" id="IPR035992">
    <property type="entry name" value="Ricin_B-like_lectins"/>
</dbReference>
<organism evidence="3 4">
    <name type="scientific">Hamiltosporidium magnivora</name>
    <dbReference type="NCBI Taxonomy" id="148818"/>
    <lineage>
        <taxon>Eukaryota</taxon>
        <taxon>Fungi</taxon>
        <taxon>Fungi incertae sedis</taxon>
        <taxon>Microsporidia</taxon>
        <taxon>Dubosqiidae</taxon>
        <taxon>Hamiltosporidium</taxon>
    </lineage>
</organism>